<evidence type="ECO:0000313" key="3">
    <source>
        <dbReference type="Proteomes" id="UP000182737"/>
    </source>
</evidence>
<dbReference type="InterPro" id="IPR052892">
    <property type="entry name" value="NA-targeting_endonuclease"/>
</dbReference>
<keyword evidence="2" id="KW-0378">Hydrolase</keyword>
<dbReference type="RefSeq" id="WP_074931231.1">
    <property type="nucleotide sequence ID" value="NZ_FORI01000004.1"/>
</dbReference>
<proteinExistence type="predicted"/>
<protein>
    <submittedName>
        <fullName evidence="2">HNH endonuclease</fullName>
    </submittedName>
</protein>
<keyword evidence="3" id="KW-1185">Reference proteome</keyword>
<dbReference type="InterPro" id="IPR003615">
    <property type="entry name" value="HNH_nuc"/>
</dbReference>
<reference evidence="3" key="1">
    <citation type="submission" date="2016-10" db="EMBL/GenBank/DDBJ databases">
        <authorList>
            <person name="Varghese N."/>
            <person name="Submissions S."/>
        </authorList>
    </citation>
    <scope>NUCLEOTIDE SEQUENCE [LARGE SCALE GENOMIC DNA]</scope>
    <source>
        <strain evidence="3">XBD1002</strain>
    </source>
</reference>
<dbReference type="Gene3D" id="1.10.30.50">
    <property type="match status" value="1"/>
</dbReference>
<dbReference type="AlphaFoldDB" id="A0A1I3K7R8"/>
<dbReference type="OrthoDB" id="489287at2"/>
<dbReference type="PANTHER" id="PTHR33877">
    <property type="entry name" value="SLL1193 PROTEIN"/>
    <property type="match status" value="1"/>
</dbReference>
<dbReference type="GO" id="GO:0004519">
    <property type="term" value="F:endonuclease activity"/>
    <property type="evidence" value="ECO:0007669"/>
    <property type="project" value="UniProtKB-KW"/>
</dbReference>
<sequence length="168" mass="19613">MKNQSTTITFRISEDIKNEFWKFALVNHTTPKALLTDYICELLNITIENQTKRIACEFCGRHFFTNNNIRKFCSAECRKNYNTALRKAWAHNNRAKNEQLLTPKDVLELRKETKCFYCGCELNDSNRTLDHFIPLSRGGSNTRDNMVACCFGCNNKKGTKTYEEFMKL</sequence>
<dbReference type="EMBL" id="FORI01000004">
    <property type="protein sequence ID" value="SFI68390.1"/>
    <property type="molecule type" value="Genomic_DNA"/>
</dbReference>
<accession>A0A1I3K7R8</accession>
<keyword evidence="2" id="KW-0255">Endonuclease</keyword>
<evidence type="ECO:0000313" key="2">
    <source>
        <dbReference type="EMBL" id="SFI68390.1"/>
    </source>
</evidence>
<organism evidence="2 3">
    <name type="scientific">Treponema bryantii</name>
    <dbReference type="NCBI Taxonomy" id="163"/>
    <lineage>
        <taxon>Bacteria</taxon>
        <taxon>Pseudomonadati</taxon>
        <taxon>Spirochaetota</taxon>
        <taxon>Spirochaetia</taxon>
        <taxon>Spirochaetales</taxon>
        <taxon>Treponemataceae</taxon>
        <taxon>Treponema</taxon>
    </lineage>
</organism>
<dbReference type="InterPro" id="IPR029471">
    <property type="entry name" value="HNH_5"/>
</dbReference>
<dbReference type="SMART" id="SM00507">
    <property type="entry name" value="HNHc"/>
    <property type="match status" value="1"/>
</dbReference>
<dbReference type="CDD" id="cd00085">
    <property type="entry name" value="HNHc"/>
    <property type="match status" value="1"/>
</dbReference>
<dbReference type="Pfam" id="PF14279">
    <property type="entry name" value="HNH_5"/>
    <property type="match status" value="1"/>
</dbReference>
<dbReference type="Proteomes" id="UP000182737">
    <property type="component" value="Unassembled WGS sequence"/>
</dbReference>
<gene>
    <name evidence="2" type="ORF">SAMN04487775_104117</name>
</gene>
<keyword evidence="2" id="KW-0540">Nuclease</keyword>
<name>A0A1I3K7R8_9SPIR</name>
<dbReference type="PANTHER" id="PTHR33877:SF2">
    <property type="entry name" value="OS07G0170200 PROTEIN"/>
    <property type="match status" value="1"/>
</dbReference>
<feature type="domain" description="HNH nuclease" evidence="1">
    <location>
        <begin position="102"/>
        <end position="155"/>
    </location>
</feature>
<evidence type="ECO:0000259" key="1">
    <source>
        <dbReference type="SMART" id="SM00507"/>
    </source>
</evidence>